<feature type="compositionally biased region" description="Polar residues" evidence="1">
    <location>
        <begin position="56"/>
        <end position="68"/>
    </location>
</feature>
<gene>
    <name evidence="2" type="ORF">PNOK_0608200</name>
</gene>
<feature type="region of interest" description="Disordered" evidence="1">
    <location>
        <begin position="1"/>
        <end position="92"/>
    </location>
</feature>
<reference evidence="2 3" key="1">
    <citation type="journal article" date="2017" name="Mol. Ecol.">
        <title>Comparative and population genomic landscape of Phellinus noxius: A hypervariable fungus causing root rot in trees.</title>
        <authorList>
            <person name="Chung C.L."/>
            <person name="Lee T.J."/>
            <person name="Akiba M."/>
            <person name="Lee H.H."/>
            <person name="Kuo T.H."/>
            <person name="Liu D."/>
            <person name="Ke H.M."/>
            <person name="Yokoi T."/>
            <person name="Roa M.B."/>
            <person name="Lu M.J."/>
            <person name="Chang Y.Y."/>
            <person name="Ann P.J."/>
            <person name="Tsai J.N."/>
            <person name="Chen C.Y."/>
            <person name="Tzean S.S."/>
            <person name="Ota Y."/>
            <person name="Hattori T."/>
            <person name="Sahashi N."/>
            <person name="Liou R.F."/>
            <person name="Kikuchi T."/>
            <person name="Tsai I.J."/>
        </authorList>
    </citation>
    <scope>NUCLEOTIDE SEQUENCE [LARGE SCALE GENOMIC DNA]</scope>
    <source>
        <strain evidence="2 3">FFPRI411160</strain>
    </source>
</reference>
<dbReference type="OrthoDB" id="3256624at2759"/>
<feature type="compositionally biased region" description="Polar residues" evidence="1">
    <location>
        <begin position="22"/>
        <end position="31"/>
    </location>
</feature>
<evidence type="ECO:0000313" key="2">
    <source>
        <dbReference type="EMBL" id="PAV17596.1"/>
    </source>
</evidence>
<comment type="caution">
    <text evidence="2">The sequence shown here is derived from an EMBL/GenBank/DDBJ whole genome shotgun (WGS) entry which is preliminary data.</text>
</comment>
<dbReference type="InParanoid" id="A0A286UDB7"/>
<organism evidence="2 3">
    <name type="scientific">Pyrrhoderma noxium</name>
    <dbReference type="NCBI Taxonomy" id="2282107"/>
    <lineage>
        <taxon>Eukaryota</taxon>
        <taxon>Fungi</taxon>
        <taxon>Dikarya</taxon>
        <taxon>Basidiomycota</taxon>
        <taxon>Agaricomycotina</taxon>
        <taxon>Agaricomycetes</taxon>
        <taxon>Hymenochaetales</taxon>
        <taxon>Hymenochaetaceae</taxon>
        <taxon>Pyrrhoderma</taxon>
    </lineage>
</organism>
<keyword evidence="3" id="KW-1185">Reference proteome</keyword>
<evidence type="ECO:0000256" key="1">
    <source>
        <dbReference type="SAM" id="MobiDB-lite"/>
    </source>
</evidence>
<accession>A0A286UDB7</accession>
<dbReference type="Proteomes" id="UP000217199">
    <property type="component" value="Unassembled WGS sequence"/>
</dbReference>
<name>A0A286UDB7_9AGAM</name>
<dbReference type="EMBL" id="NBII01000006">
    <property type="protein sequence ID" value="PAV17596.1"/>
    <property type="molecule type" value="Genomic_DNA"/>
</dbReference>
<feature type="compositionally biased region" description="Polar residues" evidence="1">
    <location>
        <begin position="1"/>
        <end position="10"/>
    </location>
</feature>
<evidence type="ECO:0000313" key="3">
    <source>
        <dbReference type="Proteomes" id="UP000217199"/>
    </source>
</evidence>
<proteinExistence type="predicted"/>
<dbReference type="AlphaFoldDB" id="A0A286UDB7"/>
<sequence length="92" mass="9306">MEPTKVNTSTGIGGGDPDRDYNPTSMDSDQQPAGDYGNFGGGIGDRSQGAGAFGTEGTQNLSTADQYGSSGGYTPASVGGGNQFSDTKEEEK</sequence>
<protein>
    <submittedName>
        <fullName evidence="2">Uncharacterized protein</fullName>
    </submittedName>
</protein>